<dbReference type="Proteomes" id="UP001176941">
    <property type="component" value="Chromosome 25"/>
</dbReference>
<keyword evidence="3" id="KW-1185">Reference proteome</keyword>
<name>A0ABN8YW98_RANTA</name>
<reference evidence="2" key="1">
    <citation type="submission" date="2023-04" db="EMBL/GenBank/DDBJ databases">
        <authorList>
            <consortium name="ELIXIR-Norway"/>
        </authorList>
    </citation>
    <scope>NUCLEOTIDE SEQUENCE [LARGE SCALE GENOMIC DNA]</scope>
</reference>
<protein>
    <submittedName>
        <fullName evidence="2">Uncharacterized protein</fullName>
    </submittedName>
</protein>
<dbReference type="EMBL" id="OX459961">
    <property type="protein sequence ID" value="CAI9165744.1"/>
    <property type="molecule type" value="Genomic_DNA"/>
</dbReference>
<proteinExistence type="predicted"/>
<evidence type="ECO:0000313" key="2">
    <source>
        <dbReference type="EMBL" id="CAI9165744.1"/>
    </source>
</evidence>
<gene>
    <name evidence="2" type="ORF">MRATA1EN1_LOCUS14706</name>
</gene>
<organism evidence="2 3">
    <name type="scientific">Rangifer tarandus platyrhynchus</name>
    <name type="common">Svalbard reindeer</name>
    <dbReference type="NCBI Taxonomy" id="3082113"/>
    <lineage>
        <taxon>Eukaryota</taxon>
        <taxon>Metazoa</taxon>
        <taxon>Chordata</taxon>
        <taxon>Craniata</taxon>
        <taxon>Vertebrata</taxon>
        <taxon>Euteleostomi</taxon>
        <taxon>Mammalia</taxon>
        <taxon>Eutheria</taxon>
        <taxon>Laurasiatheria</taxon>
        <taxon>Artiodactyla</taxon>
        <taxon>Ruminantia</taxon>
        <taxon>Pecora</taxon>
        <taxon>Cervidae</taxon>
        <taxon>Odocoileinae</taxon>
        <taxon>Rangifer</taxon>
    </lineage>
</organism>
<evidence type="ECO:0000256" key="1">
    <source>
        <dbReference type="SAM" id="MobiDB-lite"/>
    </source>
</evidence>
<sequence>MSSRSTSQEAWSHHHLRRCISMPGALTKRHRPGGSEASTPETRHLPALQAGCLRSGVGGCLPPPRSLSGASFPPLPALGGHSWRSWAGSRVPPASASVVSWASPLESASTVPSACGDTAHGLGPPSDLDLLQGPYFQARSRPQVLSVRVPIYLCGGDTIQPVTDRETPGEQFGDGGQEPGVRRVWLGASVTCLSGDAEEAKRYGAAQL</sequence>
<accession>A0ABN8YW98</accession>
<evidence type="ECO:0000313" key="3">
    <source>
        <dbReference type="Proteomes" id="UP001176941"/>
    </source>
</evidence>
<feature type="region of interest" description="Disordered" evidence="1">
    <location>
        <begin position="22"/>
        <end position="43"/>
    </location>
</feature>